<gene>
    <name evidence="1" type="ORF">PROVALCAL_01164</name>
</gene>
<sequence length="69" mass="8111">MKVCFKEFTSHGRQVLVKKAHNPDESKLSVRFCWFEENFQVKFGTSFKFNDVCEESFNKSKPLEISTSK</sequence>
<name>B6XCU8_9GAMM</name>
<comment type="caution">
    <text evidence="1">The sequence shown here is derived from an EMBL/GenBank/DDBJ whole genome shotgun (WGS) entry which is preliminary data.</text>
</comment>
<reference evidence="1 2" key="2">
    <citation type="submission" date="2008-10" db="EMBL/GenBank/DDBJ databases">
        <authorList>
            <person name="Fulton L."/>
            <person name="Clifton S."/>
            <person name="Fulton B."/>
            <person name="Xu J."/>
            <person name="Minx P."/>
            <person name="Pepin K.H."/>
            <person name="Johnson M."/>
            <person name="Bhonagiri V."/>
            <person name="Nash W.E."/>
            <person name="Mardis E.R."/>
            <person name="Wilson R.K."/>
        </authorList>
    </citation>
    <scope>NUCLEOTIDE SEQUENCE [LARGE SCALE GENOMIC DNA]</scope>
    <source>
        <strain evidence="1 2">DSM 30120</strain>
    </source>
</reference>
<dbReference type="Proteomes" id="UP000003729">
    <property type="component" value="Unassembled WGS sequence"/>
</dbReference>
<proteinExistence type="predicted"/>
<dbReference type="eggNOG" id="ENOG5031XT5">
    <property type="taxonomic scope" value="Bacteria"/>
</dbReference>
<reference evidence="1 2" key="1">
    <citation type="submission" date="2008-10" db="EMBL/GenBank/DDBJ databases">
        <title>Draft genome sequence of Providencia alcalifaciens (DSM 30120).</title>
        <authorList>
            <person name="Sudarsanam P."/>
            <person name="Ley R."/>
            <person name="Guruge J."/>
            <person name="Turnbaugh P.J."/>
            <person name="Mahowald M."/>
            <person name="Liep D."/>
            <person name="Gordon J."/>
        </authorList>
    </citation>
    <scope>NUCLEOTIDE SEQUENCE [LARGE SCALE GENOMIC DNA]</scope>
    <source>
        <strain evidence="1 2">DSM 30120</strain>
    </source>
</reference>
<organism evidence="1 2">
    <name type="scientific">Providencia alcalifaciens DSM 30120</name>
    <dbReference type="NCBI Taxonomy" id="520999"/>
    <lineage>
        <taxon>Bacteria</taxon>
        <taxon>Pseudomonadati</taxon>
        <taxon>Pseudomonadota</taxon>
        <taxon>Gammaproteobacteria</taxon>
        <taxon>Enterobacterales</taxon>
        <taxon>Morganellaceae</taxon>
        <taxon>Providencia</taxon>
    </lineage>
</organism>
<dbReference type="EMBL" id="ABXW01000017">
    <property type="protein sequence ID" value="EEB46846.1"/>
    <property type="molecule type" value="Genomic_DNA"/>
</dbReference>
<dbReference type="AlphaFoldDB" id="B6XCU8"/>
<protein>
    <submittedName>
        <fullName evidence="1">Uncharacterized protein</fullName>
    </submittedName>
</protein>
<evidence type="ECO:0000313" key="1">
    <source>
        <dbReference type="EMBL" id="EEB46846.1"/>
    </source>
</evidence>
<accession>B6XCU8</accession>
<evidence type="ECO:0000313" key="2">
    <source>
        <dbReference type="Proteomes" id="UP000003729"/>
    </source>
</evidence>